<name>E9HFN7_DAPPU</name>
<dbReference type="Proteomes" id="UP000000305">
    <property type="component" value="Unassembled WGS sequence"/>
</dbReference>
<dbReference type="InParanoid" id="E9HFN7"/>
<dbReference type="EMBL" id="GL732636">
    <property type="protein sequence ID" value="EFX69457.1"/>
    <property type="molecule type" value="Genomic_DNA"/>
</dbReference>
<feature type="region of interest" description="Disordered" evidence="1">
    <location>
        <begin position="91"/>
        <end position="128"/>
    </location>
</feature>
<evidence type="ECO:0000313" key="3">
    <source>
        <dbReference type="Proteomes" id="UP000000305"/>
    </source>
</evidence>
<evidence type="ECO:0000313" key="2">
    <source>
        <dbReference type="EMBL" id="EFX69457.1"/>
    </source>
</evidence>
<dbReference type="AlphaFoldDB" id="E9HFN7"/>
<feature type="region of interest" description="Disordered" evidence="1">
    <location>
        <begin position="165"/>
        <end position="190"/>
    </location>
</feature>
<proteinExistence type="predicted"/>
<sequence>MSFMANSKDSVRVHRDGSNCITTATADFGSEIHARMAVSVKRQADSGNVDVREQEEMTENAMLQTETNILSDFDFPTTMLEYKAKGRSLSSKNNEVTAVSVSSTKNPASGAEQDRNQDVGEAACGGASSTEELSEIAYSAASALSKGSAVTESIDADPDQALIHFEQSDSTLEDETTRGKERCGRNCGES</sequence>
<gene>
    <name evidence="2" type="ORF">DAPPUDRAFT_258591</name>
</gene>
<dbReference type="HOGENOM" id="CLU_1429338_0_0_1"/>
<protein>
    <submittedName>
        <fullName evidence="2">Uncharacterized protein</fullName>
    </submittedName>
</protein>
<evidence type="ECO:0000256" key="1">
    <source>
        <dbReference type="SAM" id="MobiDB-lite"/>
    </source>
</evidence>
<keyword evidence="3" id="KW-1185">Reference proteome</keyword>
<feature type="compositionally biased region" description="Polar residues" evidence="1">
    <location>
        <begin position="91"/>
        <end position="107"/>
    </location>
</feature>
<accession>E9HFN7</accession>
<feature type="compositionally biased region" description="Basic and acidic residues" evidence="1">
    <location>
        <begin position="175"/>
        <end position="184"/>
    </location>
</feature>
<reference evidence="2 3" key="1">
    <citation type="journal article" date="2011" name="Science">
        <title>The ecoresponsive genome of Daphnia pulex.</title>
        <authorList>
            <person name="Colbourne J.K."/>
            <person name="Pfrender M.E."/>
            <person name="Gilbert D."/>
            <person name="Thomas W.K."/>
            <person name="Tucker A."/>
            <person name="Oakley T.H."/>
            <person name="Tokishita S."/>
            <person name="Aerts A."/>
            <person name="Arnold G.J."/>
            <person name="Basu M.K."/>
            <person name="Bauer D.J."/>
            <person name="Caceres C.E."/>
            <person name="Carmel L."/>
            <person name="Casola C."/>
            <person name="Choi J.H."/>
            <person name="Detter J.C."/>
            <person name="Dong Q."/>
            <person name="Dusheyko S."/>
            <person name="Eads B.D."/>
            <person name="Frohlich T."/>
            <person name="Geiler-Samerotte K.A."/>
            <person name="Gerlach D."/>
            <person name="Hatcher P."/>
            <person name="Jogdeo S."/>
            <person name="Krijgsveld J."/>
            <person name="Kriventseva E.V."/>
            <person name="Kultz D."/>
            <person name="Laforsch C."/>
            <person name="Lindquist E."/>
            <person name="Lopez J."/>
            <person name="Manak J.R."/>
            <person name="Muller J."/>
            <person name="Pangilinan J."/>
            <person name="Patwardhan R.P."/>
            <person name="Pitluck S."/>
            <person name="Pritham E.J."/>
            <person name="Rechtsteiner A."/>
            <person name="Rho M."/>
            <person name="Rogozin I.B."/>
            <person name="Sakarya O."/>
            <person name="Salamov A."/>
            <person name="Schaack S."/>
            <person name="Shapiro H."/>
            <person name="Shiga Y."/>
            <person name="Skalitzky C."/>
            <person name="Smith Z."/>
            <person name="Souvorov A."/>
            <person name="Sung W."/>
            <person name="Tang Z."/>
            <person name="Tsuchiya D."/>
            <person name="Tu H."/>
            <person name="Vos H."/>
            <person name="Wang M."/>
            <person name="Wolf Y.I."/>
            <person name="Yamagata H."/>
            <person name="Yamada T."/>
            <person name="Ye Y."/>
            <person name="Shaw J.R."/>
            <person name="Andrews J."/>
            <person name="Crease T.J."/>
            <person name="Tang H."/>
            <person name="Lucas S.M."/>
            <person name="Robertson H.M."/>
            <person name="Bork P."/>
            <person name="Koonin E.V."/>
            <person name="Zdobnov E.M."/>
            <person name="Grigoriev I.V."/>
            <person name="Lynch M."/>
            <person name="Boore J.L."/>
        </authorList>
    </citation>
    <scope>NUCLEOTIDE SEQUENCE [LARGE SCALE GENOMIC DNA]</scope>
</reference>
<organism evidence="2 3">
    <name type="scientific">Daphnia pulex</name>
    <name type="common">Water flea</name>
    <dbReference type="NCBI Taxonomy" id="6669"/>
    <lineage>
        <taxon>Eukaryota</taxon>
        <taxon>Metazoa</taxon>
        <taxon>Ecdysozoa</taxon>
        <taxon>Arthropoda</taxon>
        <taxon>Crustacea</taxon>
        <taxon>Branchiopoda</taxon>
        <taxon>Diplostraca</taxon>
        <taxon>Cladocera</taxon>
        <taxon>Anomopoda</taxon>
        <taxon>Daphniidae</taxon>
        <taxon>Daphnia</taxon>
    </lineage>
</organism>
<dbReference type="KEGG" id="dpx:DAPPUDRAFT_258591"/>